<sequence length="92" mass="10928">MHTFTIGAIVRHFKREYITDPQSAEYLYKILAFASHTETGEKLVIYQALYPPYKTCARPYDMFISEVDHVKYPDIKQKYRFEVIETDLFPQA</sequence>
<proteinExistence type="predicted"/>
<evidence type="ECO:0000313" key="2">
    <source>
        <dbReference type="EMBL" id="QNM00949.1"/>
    </source>
</evidence>
<feature type="domain" description="DUF1653" evidence="1">
    <location>
        <begin position="9"/>
        <end position="82"/>
    </location>
</feature>
<protein>
    <submittedName>
        <fullName evidence="2">DUF1653 domain-containing protein</fullName>
    </submittedName>
</protein>
<dbReference type="EMBL" id="CP060632">
    <property type="protein sequence ID" value="QNM00949.1"/>
    <property type="molecule type" value="Genomic_DNA"/>
</dbReference>
<gene>
    <name evidence="2" type="ORF">H9Q76_06665</name>
</gene>
<evidence type="ECO:0000313" key="3">
    <source>
        <dbReference type="Proteomes" id="UP000515819"/>
    </source>
</evidence>
<accession>A0A7G9FQW7</accession>
<dbReference type="InterPro" id="IPR023387">
    <property type="entry name" value="DUF1653-like_dom"/>
</dbReference>
<dbReference type="Pfam" id="PF07866">
    <property type="entry name" value="DUF1653"/>
    <property type="match status" value="1"/>
</dbReference>
<keyword evidence="3" id="KW-1185">Reference proteome</keyword>
<dbReference type="Proteomes" id="UP000515819">
    <property type="component" value="Chromosome"/>
</dbReference>
<dbReference type="AlphaFoldDB" id="A0A7G9FQW7"/>
<evidence type="ECO:0000259" key="1">
    <source>
        <dbReference type="Pfam" id="PF07866"/>
    </source>
</evidence>
<dbReference type="InterPro" id="IPR037135">
    <property type="entry name" value="DUF1653-like_dom_sf"/>
</dbReference>
<reference evidence="2 3" key="1">
    <citation type="submission" date="2020-08" db="EMBL/GenBank/DDBJ databases">
        <authorList>
            <person name="Liu C."/>
            <person name="Sun Q."/>
        </authorList>
    </citation>
    <scope>NUCLEOTIDE SEQUENCE [LARGE SCALE GENOMIC DNA]</scope>
    <source>
        <strain evidence="2 3">NSJ-4</strain>
    </source>
</reference>
<dbReference type="Gene3D" id="2.30.30.320">
    <property type="entry name" value="DUF1653-like domain"/>
    <property type="match status" value="1"/>
</dbReference>
<dbReference type="KEGG" id="wcp:H9Q76_06665"/>
<organism evidence="2 3">
    <name type="scientific">Wujia chipingensis</name>
    <dbReference type="NCBI Taxonomy" id="2763670"/>
    <lineage>
        <taxon>Bacteria</taxon>
        <taxon>Bacillati</taxon>
        <taxon>Bacillota</taxon>
        <taxon>Clostridia</taxon>
        <taxon>Lachnospirales</taxon>
        <taxon>Lachnospiraceae</taxon>
        <taxon>Wujia</taxon>
    </lineage>
</organism>
<name>A0A7G9FQW7_9FIRM</name>